<dbReference type="Gene3D" id="2.40.128.420">
    <property type="match status" value="1"/>
</dbReference>
<feature type="chain" id="PRO_5030534228" description="DUF1735 domain-containing protein" evidence="1">
    <location>
        <begin position="19"/>
        <end position="318"/>
    </location>
</feature>
<evidence type="ECO:0000259" key="2">
    <source>
        <dbReference type="Pfam" id="PF08522"/>
    </source>
</evidence>
<dbReference type="Pfam" id="PF08522">
    <property type="entry name" value="BT_3987-like_N"/>
    <property type="match status" value="1"/>
</dbReference>
<gene>
    <name evidence="4" type="ORF">FHS57_002355</name>
</gene>
<evidence type="ECO:0000313" key="5">
    <source>
        <dbReference type="Proteomes" id="UP000541352"/>
    </source>
</evidence>
<dbReference type="RefSeq" id="WP_183973696.1">
    <property type="nucleotide sequence ID" value="NZ_JACIBY010000004.1"/>
</dbReference>
<keyword evidence="5" id="KW-1185">Reference proteome</keyword>
<dbReference type="EMBL" id="JACIBY010000004">
    <property type="protein sequence ID" value="MBB3838350.1"/>
    <property type="molecule type" value="Genomic_DNA"/>
</dbReference>
<sequence>MKRFVLILVLFTAGLASCNQEKIFPDYKFQNVYFAYQYPVRTITFGEDTYVNTDLDNQRKCQIFAATGGVYESRKNISVKIAVDNSLLKNGLLFGAGKDEILAMPANYFTLASDQIIIPKGALSGGVDVQLTDAFFADPKSIKNTYVIPLKITQTDADSILRTKNFVLYAIKYVNPWHGNYLRRGTDVVTGSVNQTIVRHAQFVEKDEVNKLSTKSMSELEFPVVIKDKDGKNVNVTLLMRFEGENKCTITSASTSYTASGSGTFVKKGEKNSWGSKDRDALYLKYEITMAGMKVATTDTLVMRDRTVALETFTPVAK</sequence>
<dbReference type="PROSITE" id="PS51257">
    <property type="entry name" value="PROKAR_LIPOPROTEIN"/>
    <property type="match status" value="1"/>
</dbReference>
<evidence type="ECO:0000259" key="3">
    <source>
        <dbReference type="Pfam" id="PF18620"/>
    </source>
</evidence>
<evidence type="ECO:0008006" key="6">
    <source>
        <dbReference type="Google" id="ProtNLM"/>
    </source>
</evidence>
<dbReference type="InterPro" id="IPR013728">
    <property type="entry name" value="BT_3987-like_N"/>
</dbReference>
<reference evidence="4 5" key="1">
    <citation type="submission" date="2020-08" db="EMBL/GenBank/DDBJ databases">
        <title>Genomic Encyclopedia of Type Strains, Phase IV (KMG-IV): sequencing the most valuable type-strain genomes for metagenomic binning, comparative biology and taxonomic classification.</title>
        <authorList>
            <person name="Goeker M."/>
        </authorList>
    </citation>
    <scope>NUCLEOTIDE SEQUENCE [LARGE SCALE GENOMIC DNA]</scope>
    <source>
        <strain evidence="4 5">DSM 17976</strain>
    </source>
</reference>
<dbReference type="Proteomes" id="UP000541352">
    <property type="component" value="Unassembled WGS sequence"/>
</dbReference>
<evidence type="ECO:0000313" key="4">
    <source>
        <dbReference type="EMBL" id="MBB3838350.1"/>
    </source>
</evidence>
<organism evidence="4 5">
    <name type="scientific">Runella defluvii</name>
    <dbReference type="NCBI Taxonomy" id="370973"/>
    <lineage>
        <taxon>Bacteria</taxon>
        <taxon>Pseudomonadati</taxon>
        <taxon>Bacteroidota</taxon>
        <taxon>Cytophagia</taxon>
        <taxon>Cytophagales</taxon>
        <taxon>Spirosomataceae</taxon>
        <taxon>Runella</taxon>
    </lineage>
</organism>
<dbReference type="Pfam" id="PF18620">
    <property type="entry name" value="DUF5627"/>
    <property type="match status" value="1"/>
</dbReference>
<evidence type="ECO:0000256" key="1">
    <source>
        <dbReference type="SAM" id="SignalP"/>
    </source>
</evidence>
<protein>
    <recommendedName>
        <fullName evidence="6">DUF1735 domain-containing protein</fullName>
    </recommendedName>
</protein>
<proteinExistence type="predicted"/>
<dbReference type="InterPro" id="IPR040580">
    <property type="entry name" value="DUF5627"/>
</dbReference>
<dbReference type="Gene3D" id="2.60.40.1740">
    <property type="entry name" value="hypothetical protein (bacova_03559)"/>
    <property type="match status" value="1"/>
</dbReference>
<name>A0A7W6EQ68_9BACT</name>
<accession>A0A7W6EQ68</accession>
<comment type="caution">
    <text evidence="4">The sequence shown here is derived from an EMBL/GenBank/DDBJ whole genome shotgun (WGS) entry which is preliminary data.</text>
</comment>
<keyword evidence="1" id="KW-0732">Signal</keyword>
<dbReference type="AlphaFoldDB" id="A0A7W6EQ68"/>
<feature type="domain" description="DUF5627" evidence="3">
    <location>
        <begin position="176"/>
        <end position="307"/>
    </location>
</feature>
<feature type="signal peptide" evidence="1">
    <location>
        <begin position="1"/>
        <end position="18"/>
    </location>
</feature>
<feature type="domain" description="BT-3987-like N-terminal" evidence="2">
    <location>
        <begin position="30"/>
        <end position="158"/>
    </location>
</feature>